<dbReference type="Proteomes" id="UP000549009">
    <property type="component" value="Unassembled WGS sequence"/>
</dbReference>
<keyword evidence="3" id="KW-1185">Reference proteome</keyword>
<sequence>MLLGELRLNAGLRIPLIDSALPAGARIGVDKVTMGYNSVDLTPDALNKVKERLGQLPDGYVSQKGPQLVAAIRVGDRVHPLVFAPTLRPQTAAVTGEMNALTPAPSYVEGAGGGAVLGVTQPASGTGSSDATAWLDLNASVGPVHVGRIGAGYEAGRLLLLADVDVNAGGLSFGTKGLGAGIPLSDPAHPVLHLNGLSVGYSRPPLTIAGELVRRDMGPDYELAVGGMAVVQTPAAGVTATGFYAQKTNGDPSFFCFGVLDLSKRSAGSPVFRLEKLAAGFGYHTQVRTPKFTEVGNFPFVRMLSATETVDNPLQQLDALLNGGWVKSAPGEMWLAAGLEALVYELVHINGVAVVQFGDELVAGLYGHVVATFPKMSTTPWAKLAVDARAEYRSSADTLEFDAALTDDSFVLDRNCQLTGGVAVRLWFGGSAHPGEFVVSVGGYHPQFDIPAHYPRPARLGFDWHISDAIHAWGSCYAALTPHAFMAGINAGLRGQWGPATIDASVYADAIIEWDPLYFNVAWGGRVSASLFGLKAEVSADGTVWGPPVGGFARVNVGPFHIGVDFGTSDPKQHPKLTPKEFRERMLPGGTKPDGTPANSTVEDSKVVALSAAKGLLPLQPSGATASGTWAFGLQEFACQASTSVPLTSVSVNGTAVTEGITRKALEIRPMQVTDVSSAMTITVKHKETNAVARVGAPSDANDVWGVVLDTRGVPSALWDTTALASDGNGLVNGYASAVTLAPPPPRHAKKVLIPATAMRAKTPIVMKAEDKPQDYTSTNNNDRLPTMTDSQLIDVSAAAANKARSTFLGVLKTLSIPGFSDDLLTENLSENVFSNGAVGYIDALPQILAR</sequence>
<dbReference type="RefSeq" id="WP_184927015.1">
    <property type="nucleotide sequence ID" value="NZ_BMSQ01000055.1"/>
</dbReference>
<comment type="caution">
    <text evidence="2">The sequence shown here is derived from an EMBL/GenBank/DDBJ whole genome shotgun (WGS) entry which is preliminary data.</text>
</comment>
<proteinExistence type="predicted"/>
<protein>
    <recommendedName>
        <fullName evidence="1">DUF6603 domain-containing protein</fullName>
    </recommendedName>
</protein>
<name>A0A7W8B590_STRST</name>
<dbReference type="AlphaFoldDB" id="A0A7W8B590"/>
<evidence type="ECO:0000313" key="2">
    <source>
        <dbReference type="EMBL" id="MBB5109941.1"/>
    </source>
</evidence>
<dbReference type="InterPro" id="IPR046538">
    <property type="entry name" value="DUF6603"/>
</dbReference>
<reference evidence="2 3" key="1">
    <citation type="submission" date="2020-08" db="EMBL/GenBank/DDBJ databases">
        <title>Genomic Encyclopedia of Type Strains, Phase III (KMG-III): the genomes of soil and plant-associated and newly described type strains.</title>
        <authorList>
            <person name="Whitman W."/>
        </authorList>
    </citation>
    <scope>NUCLEOTIDE SEQUENCE [LARGE SCALE GENOMIC DNA]</scope>
    <source>
        <strain evidence="2 3">CECT 3146</strain>
    </source>
</reference>
<organism evidence="2 3">
    <name type="scientific">Streptomyces spectabilis</name>
    <dbReference type="NCBI Taxonomy" id="68270"/>
    <lineage>
        <taxon>Bacteria</taxon>
        <taxon>Bacillati</taxon>
        <taxon>Actinomycetota</taxon>
        <taxon>Actinomycetes</taxon>
        <taxon>Kitasatosporales</taxon>
        <taxon>Streptomycetaceae</taxon>
        <taxon>Streptomyces</taxon>
    </lineage>
</organism>
<evidence type="ECO:0000259" key="1">
    <source>
        <dbReference type="Pfam" id="PF20248"/>
    </source>
</evidence>
<feature type="domain" description="DUF6603" evidence="1">
    <location>
        <begin position="138"/>
        <end position="598"/>
    </location>
</feature>
<gene>
    <name evidence="2" type="ORF">FHS40_009071</name>
</gene>
<accession>A0A7W8B590</accession>
<dbReference type="Pfam" id="PF20248">
    <property type="entry name" value="DUF6603"/>
    <property type="match status" value="1"/>
</dbReference>
<evidence type="ECO:0000313" key="3">
    <source>
        <dbReference type="Proteomes" id="UP000549009"/>
    </source>
</evidence>
<dbReference type="EMBL" id="JACHJD010000048">
    <property type="protein sequence ID" value="MBB5109941.1"/>
    <property type="molecule type" value="Genomic_DNA"/>
</dbReference>